<feature type="domain" description="NIPSNAP" evidence="2">
    <location>
        <begin position="151"/>
        <end position="254"/>
    </location>
</feature>
<proteinExistence type="predicted"/>
<keyword evidence="4" id="KW-1185">Reference proteome</keyword>
<dbReference type="RefSeq" id="WP_039137500.1">
    <property type="nucleotide sequence ID" value="NZ_JSVC01000004.1"/>
</dbReference>
<dbReference type="AlphaFoldDB" id="A0A0C1LKH3"/>
<dbReference type="Proteomes" id="UP000031408">
    <property type="component" value="Unassembled WGS sequence"/>
</dbReference>
<dbReference type="Gene3D" id="3.30.70.100">
    <property type="match status" value="2"/>
</dbReference>
<dbReference type="STRING" id="1349421.OI18_04345"/>
<dbReference type="InterPro" id="IPR012577">
    <property type="entry name" value="NIPSNAP"/>
</dbReference>
<feature type="signal peptide" evidence="1">
    <location>
        <begin position="1"/>
        <end position="18"/>
    </location>
</feature>
<feature type="chain" id="PRO_5002134970" description="NIPSNAP domain-containing protein" evidence="1">
    <location>
        <begin position="19"/>
        <end position="256"/>
    </location>
</feature>
<protein>
    <recommendedName>
        <fullName evidence="2">NIPSNAP domain-containing protein</fullName>
    </recommendedName>
</protein>
<sequence>MKFLSLAFLCCCLLPAFAQKSRDRNVYQMMVYHFNAAQEQGLDSYLEKDLLPAIRRAGVKKVGVFKPVANDTATTKRLFVFVAHKNGTDAVKLKSVLEADKSYQQQAAAFLQAPHDKPSLGRIETVLMQAFQFAPEPTLPSLTGTVNERIYELRSYESASEKLYKSKVHMFNEGGEIELFKRLQFNAVFYGEVIAGSRMPNFFYMTSFNSMADRDAHWKTFVDDAEWKTLSAKPEYQHNVSRIEITLMHATPYSDF</sequence>
<dbReference type="InterPro" id="IPR011008">
    <property type="entry name" value="Dimeric_a/b-barrel"/>
</dbReference>
<name>A0A0C1LKH3_9BACT</name>
<organism evidence="3 4">
    <name type="scientific">Flavihumibacter solisilvae</name>
    <dbReference type="NCBI Taxonomy" id="1349421"/>
    <lineage>
        <taxon>Bacteria</taxon>
        <taxon>Pseudomonadati</taxon>
        <taxon>Bacteroidota</taxon>
        <taxon>Chitinophagia</taxon>
        <taxon>Chitinophagales</taxon>
        <taxon>Chitinophagaceae</taxon>
        <taxon>Flavihumibacter</taxon>
    </lineage>
</organism>
<evidence type="ECO:0000313" key="4">
    <source>
        <dbReference type="Proteomes" id="UP000031408"/>
    </source>
</evidence>
<dbReference type="SUPFAM" id="SSF54909">
    <property type="entry name" value="Dimeric alpha+beta barrel"/>
    <property type="match status" value="1"/>
</dbReference>
<accession>A0A0C1LKH3</accession>
<evidence type="ECO:0000313" key="3">
    <source>
        <dbReference type="EMBL" id="KIC95863.1"/>
    </source>
</evidence>
<gene>
    <name evidence="3" type="ORF">OI18_04345</name>
</gene>
<reference evidence="3 4" key="1">
    <citation type="submission" date="2014-11" db="EMBL/GenBank/DDBJ databases">
        <title>Genome sequence of Flavihumibacter solisilvae 3-3.</title>
        <authorList>
            <person name="Zhou G."/>
            <person name="Li M."/>
            <person name="Wang G."/>
        </authorList>
    </citation>
    <scope>NUCLEOTIDE SEQUENCE [LARGE SCALE GENOMIC DNA]</scope>
    <source>
        <strain evidence="3 4">3-3</strain>
    </source>
</reference>
<evidence type="ECO:0000259" key="2">
    <source>
        <dbReference type="Pfam" id="PF07978"/>
    </source>
</evidence>
<keyword evidence="1" id="KW-0732">Signal</keyword>
<dbReference type="Pfam" id="PF07978">
    <property type="entry name" value="NIPSNAP"/>
    <property type="match status" value="1"/>
</dbReference>
<evidence type="ECO:0000256" key="1">
    <source>
        <dbReference type="SAM" id="SignalP"/>
    </source>
</evidence>
<comment type="caution">
    <text evidence="3">The sequence shown here is derived from an EMBL/GenBank/DDBJ whole genome shotgun (WGS) entry which is preliminary data.</text>
</comment>
<dbReference type="OrthoDB" id="192769at2"/>
<dbReference type="EMBL" id="JSVC01000004">
    <property type="protein sequence ID" value="KIC95863.1"/>
    <property type="molecule type" value="Genomic_DNA"/>
</dbReference>